<name>A0ACB8RXB1_9AGAM</name>
<evidence type="ECO:0000313" key="2">
    <source>
        <dbReference type="Proteomes" id="UP000814033"/>
    </source>
</evidence>
<protein>
    <submittedName>
        <fullName evidence="1">Uncharacterized protein</fullName>
    </submittedName>
</protein>
<comment type="caution">
    <text evidence="1">The sequence shown here is derived from an EMBL/GenBank/DDBJ whole genome shotgun (WGS) entry which is preliminary data.</text>
</comment>
<accession>A0ACB8RXB1</accession>
<proteinExistence type="predicted"/>
<organism evidence="1 2">
    <name type="scientific">Auriscalpium vulgare</name>
    <dbReference type="NCBI Taxonomy" id="40419"/>
    <lineage>
        <taxon>Eukaryota</taxon>
        <taxon>Fungi</taxon>
        <taxon>Dikarya</taxon>
        <taxon>Basidiomycota</taxon>
        <taxon>Agaricomycotina</taxon>
        <taxon>Agaricomycetes</taxon>
        <taxon>Russulales</taxon>
        <taxon>Auriscalpiaceae</taxon>
        <taxon>Auriscalpium</taxon>
    </lineage>
</organism>
<reference evidence="1" key="1">
    <citation type="submission" date="2021-02" db="EMBL/GenBank/DDBJ databases">
        <authorList>
            <consortium name="DOE Joint Genome Institute"/>
            <person name="Ahrendt S."/>
            <person name="Looney B.P."/>
            <person name="Miyauchi S."/>
            <person name="Morin E."/>
            <person name="Drula E."/>
            <person name="Courty P.E."/>
            <person name="Chicoki N."/>
            <person name="Fauchery L."/>
            <person name="Kohler A."/>
            <person name="Kuo A."/>
            <person name="Labutti K."/>
            <person name="Pangilinan J."/>
            <person name="Lipzen A."/>
            <person name="Riley R."/>
            <person name="Andreopoulos W."/>
            <person name="He G."/>
            <person name="Johnson J."/>
            <person name="Barry K.W."/>
            <person name="Grigoriev I.V."/>
            <person name="Nagy L."/>
            <person name="Hibbett D."/>
            <person name="Henrissat B."/>
            <person name="Matheny P.B."/>
            <person name="Labbe J."/>
            <person name="Martin F."/>
        </authorList>
    </citation>
    <scope>NUCLEOTIDE SEQUENCE</scope>
    <source>
        <strain evidence="1">FP105234-sp</strain>
    </source>
</reference>
<gene>
    <name evidence="1" type="ORF">FA95DRAFT_1605038</name>
</gene>
<reference evidence="1" key="2">
    <citation type="journal article" date="2022" name="New Phytol.">
        <title>Evolutionary transition to the ectomycorrhizal habit in the genomes of a hyperdiverse lineage of mushroom-forming fungi.</title>
        <authorList>
            <person name="Looney B."/>
            <person name="Miyauchi S."/>
            <person name="Morin E."/>
            <person name="Drula E."/>
            <person name="Courty P.E."/>
            <person name="Kohler A."/>
            <person name="Kuo A."/>
            <person name="LaButti K."/>
            <person name="Pangilinan J."/>
            <person name="Lipzen A."/>
            <person name="Riley R."/>
            <person name="Andreopoulos W."/>
            <person name="He G."/>
            <person name="Johnson J."/>
            <person name="Nolan M."/>
            <person name="Tritt A."/>
            <person name="Barry K.W."/>
            <person name="Grigoriev I.V."/>
            <person name="Nagy L.G."/>
            <person name="Hibbett D."/>
            <person name="Henrissat B."/>
            <person name="Matheny P.B."/>
            <person name="Labbe J."/>
            <person name="Martin F.M."/>
        </authorList>
    </citation>
    <scope>NUCLEOTIDE SEQUENCE</scope>
    <source>
        <strain evidence="1">FP105234-sp</strain>
    </source>
</reference>
<sequence>MASVRRALINIWKGGRSPPKISTSSDPASTPIPSARRRKRIAPPLPLQYPELILFHVLILPFALLLIPHTPLPGLATLSFSSSPNARNLDHPQPPFLDPLTADPGRTLLQAVLGTAAIIPWWAGWVRLWAREGRMTGRGVQERLDDKKDHADVGKRVDMWNAWVFTGYAALFYNFVSILFGAPITSHLWHTGFLSLLLSFLTVFIPAYALGPPVLHLPFLFHRSHKSERSSENNSAVVIQNDIWVRIFAEQDVQTPAERAMLYPAVGALSGAWVGVIPIGLDWDRPWQAYPLTPAYFGAAGYLIGAIAALVVSAVLYLAGVSEEEDALAGGSTELQTEKPKSAAAKKNAKAKEREKRKKVAGKDE</sequence>
<dbReference type="Proteomes" id="UP000814033">
    <property type="component" value="Unassembled WGS sequence"/>
</dbReference>
<dbReference type="EMBL" id="MU275883">
    <property type="protein sequence ID" value="KAI0048659.1"/>
    <property type="molecule type" value="Genomic_DNA"/>
</dbReference>
<evidence type="ECO:0000313" key="1">
    <source>
        <dbReference type="EMBL" id="KAI0048659.1"/>
    </source>
</evidence>
<keyword evidence="2" id="KW-1185">Reference proteome</keyword>